<dbReference type="InterPro" id="IPR051347">
    <property type="entry name" value="Circadian_clock_KaiC-rel"/>
</dbReference>
<reference evidence="2" key="2">
    <citation type="journal article" date="2014" name="ISME J.">
        <title>Microbial stratification in low pH oxic and suboxic macroscopic growths along an acid mine drainage.</title>
        <authorList>
            <person name="Mendez-Garcia C."/>
            <person name="Mesa V."/>
            <person name="Sprenger R.R."/>
            <person name="Richter M."/>
            <person name="Diez M.S."/>
            <person name="Solano J."/>
            <person name="Bargiela R."/>
            <person name="Golyshina O.V."/>
            <person name="Manteca A."/>
            <person name="Ramos J.L."/>
            <person name="Gallego J.R."/>
            <person name="Llorente I."/>
            <person name="Martins Dos Santos V.A."/>
            <person name="Jensen O.N."/>
            <person name="Pelaez A.I."/>
            <person name="Sanchez J."/>
            <person name="Ferrer M."/>
        </authorList>
    </citation>
    <scope>NUCLEOTIDE SEQUENCE</scope>
</reference>
<accession>T1B9B2</accession>
<dbReference type="PANTHER" id="PTHR42926:SF1">
    <property type="entry name" value="CIRCADIAN CLOCK OSCILLATOR PROTEIN KAIC 1"/>
    <property type="match status" value="1"/>
</dbReference>
<dbReference type="SUPFAM" id="SSF52540">
    <property type="entry name" value="P-loop containing nucleoside triphosphate hydrolases"/>
    <property type="match status" value="1"/>
</dbReference>
<comment type="caution">
    <text evidence="2">The sequence shown here is derived from an EMBL/GenBank/DDBJ whole genome shotgun (WGS) entry which is preliminary data.</text>
</comment>
<dbReference type="PANTHER" id="PTHR42926">
    <property type="match status" value="1"/>
</dbReference>
<gene>
    <name evidence="2" type="ORF">B1B_06511</name>
</gene>
<sequence>MSGSEPPHPKVPTGIAGLDQMLRGGLPAGHVVLVTGLPGTGKTCFGLQFLMAGVARGET</sequence>
<feature type="domain" description="KaiC-like" evidence="1">
    <location>
        <begin position="11"/>
        <end position="58"/>
    </location>
</feature>
<name>T1B9B2_9ZZZZ</name>
<dbReference type="AlphaFoldDB" id="T1B9B2"/>
<organism evidence="2">
    <name type="scientific">mine drainage metagenome</name>
    <dbReference type="NCBI Taxonomy" id="410659"/>
    <lineage>
        <taxon>unclassified sequences</taxon>
        <taxon>metagenomes</taxon>
        <taxon>ecological metagenomes</taxon>
    </lineage>
</organism>
<dbReference type="InterPro" id="IPR014774">
    <property type="entry name" value="KaiC-like_dom"/>
</dbReference>
<reference evidence="2" key="1">
    <citation type="submission" date="2013-08" db="EMBL/GenBank/DDBJ databases">
        <authorList>
            <person name="Mendez C."/>
            <person name="Richter M."/>
            <person name="Ferrer M."/>
            <person name="Sanchez J."/>
        </authorList>
    </citation>
    <scope>NUCLEOTIDE SEQUENCE</scope>
</reference>
<dbReference type="Pfam" id="PF06745">
    <property type="entry name" value="ATPase"/>
    <property type="match status" value="1"/>
</dbReference>
<dbReference type="Gene3D" id="3.40.50.300">
    <property type="entry name" value="P-loop containing nucleotide triphosphate hydrolases"/>
    <property type="match status" value="1"/>
</dbReference>
<feature type="non-terminal residue" evidence="2">
    <location>
        <position position="59"/>
    </location>
</feature>
<dbReference type="EMBL" id="AUZY01004121">
    <property type="protein sequence ID" value="EQD65028.1"/>
    <property type="molecule type" value="Genomic_DNA"/>
</dbReference>
<evidence type="ECO:0000259" key="1">
    <source>
        <dbReference type="Pfam" id="PF06745"/>
    </source>
</evidence>
<proteinExistence type="predicted"/>
<dbReference type="InterPro" id="IPR027417">
    <property type="entry name" value="P-loop_NTPase"/>
</dbReference>
<protein>
    <submittedName>
        <fullName evidence="2">Circadian clock protein, KaiC</fullName>
    </submittedName>
</protein>
<evidence type="ECO:0000313" key="2">
    <source>
        <dbReference type="EMBL" id="EQD65028.1"/>
    </source>
</evidence>